<dbReference type="EMBL" id="JBHFQA010000017">
    <property type="protein sequence ID" value="KAL2084514.1"/>
    <property type="molecule type" value="Genomic_DNA"/>
</dbReference>
<dbReference type="Pfam" id="PF01391">
    <property type="entry name" value="Collagen"/>
    <property type="match status" value="1"/>
</dbReference>
<feature type="compositionally biased region" description="Basic and acidic residues" evidence="1">
    <location>
        <begin position="60"/>
        <end position="71"/>
    </location>
</feature>
<feature type="region of interest" description="Disordered" evidence="1">
    <location>
        <begin position="451"/>
        <end position="561"/>
    </location>
</feature>
<dbReference type="InterPro" id="IPR008160">
    <property type="entry name" value="Collagen"/>
</dbReference>
<dbReference type="Proteomes" id="UP001591681">
    <property type="component" value="Unassembled WGS sequence"/>
</dbReference>
<keyword evidence="4" id="KW-1185">Reference proteome</keyword>
<evidence type="ECO:0000256" key="2">
    <source>
        <dbReference type="SAM" id="SignalP"/>
    </source>
</evidence>
<name>A0ABD1JBF9_9TELE</name>
<feature type="compositionally biased region" description="Low complexity" evidence="1">
    <location>
        <begin position="466"/>
        <end position="475"/>
    </location>
</feature>
<feature type="compositionally biased region" description="Pro residues" evidence="1">
    <location>
        <begin position="456"/>
        <end position="465"/>
    </location>
</feature>
<reference evidence="3 4" key="1">
    <citation type="submission" date="2024-09" db="EMBL/GenBank/DDBJ databases">
        <title>A chromosome-level genome assembly of Gray's grenadier anchovy, Coilia grayii.</title>
        <authorList>
            <person name="Fu Z."/>
        </authorList>
    </citation>
    <scope>NUCLEOTIDE SEQUENCE [LARGE SCALE GENOMIC DNA]</scope>
    <source>
        <strain evidence="3">G4</strain>
        <tissue evidence="3">Muscle</tissue>
    </source>
</reference>
<dbReference type="PANTHER" id="PTHR24637:SF417">
    <property type="entry name" value="COL_CUTICLE_N DOMAIN-CONTAINING PROTEIN"/>
    <property type="match status" value="1"/>
</dbReference>
<feature type="chain" id="PRO_5044836752" evidence="2">
    <location>
        <begin position="28"/>
        <end position="593"/>
    </location>
</feature>
<organism evidence="3 4">
    <name type="scientific">Coilia grayii</name>
    <name type="common">Gray's grenadier anchovy</name>
    <dbReference type="NCBI Taxonomy" id="363190"/>
    <lineage>
        <taxon>Eukaryota</taxon>
        <taxon>Metazoa</taxon>
        <taxon>Chordata</taxon>
        <taxon>Craniata</taxon>
        <taxon>Vertebrata</taxon>
        <taxon>Euteleostomi</taxon>
        <taxon>Actinopterygii</taxon>
        <taxon>Neopterygii</taxon>
        <taxon>Teleostei</taxon>
        <taxon>Clupei</taxon>
        <taxon>Clupeiformes</taxon>
        <taxon>Clupeoidei</taxon>
        <taxon>Engraulidae</taxon>
        <taxon>Coilinae</taxon>
        <taxon>Coilia</taxon>
    </lineage>
</organism>
<protein>
    <submittedName>
        <fullName evidence="3">Uncharacterized protein</fullName>
    </submittedName>
</protein>
<feature type="compositionally biased region" description="Gly residues" evidence="1">
    <location>
        <begin position="552"/>
        <end position="561"/>
    </location>
</feature>
<feature type="region of interest" description="Disordered" evidence="1">
    <location>
        <begin position="228"/>
        <end position="254"/>
    </location>
</feature>
<accession>A0ABD1JBF9</accession>
<proteinExistence type="predicted"/>
<gene>
    <name evidence="3" type="ORF">ACEWY4_020032</name>
</gene>
<evidence type="ECO:0000313" key="4">
    <source>
        <dbReference type="Proteomes" id="UP001591681"/>
    </source>
</evidence>
<dbReference type="AlphaFoldDB" id="A0ABD1JBF9"/>
<evidence type="ECO:0000313" key="3">
    <source>
        <dbReference type="EMBL" id="KAL2084514.1"/>
    </source>
</evidence>
<keyword evidence="2" id="KW-0732">Signal</keyword>
<feature type="region of interest" description="Disordered" evidence="1">
    <location>
        <begin position="49"/>
        <end position="83"/>
    </location>
</feature>
<comment type="caution">
    <text evidence="3">The sequence shown here is derived from an EMBL/GenBank/DDBJ whole genome shotgun (WGS) entry which is preliminary data.</text>
</comment>
<feature type="compositionally biased region" description="Basic and acidic residues" evidence="1">
    <location>
        <begin position="493"/>
        <end position="519"/>
    </location>
</feature>
<dbReference type="PANTHER" id="PTHR24637">
    <property type="entry name" value="COLLAGEN"/>
    <property type="match status" value="1"/>
</dbReference>
<feature type="signal peptide" evidence="2">
    <location>
        <begin position="1"/>
        <end position="27"/>
    </location>
</feature>
<evidence type="ECO:0000256" key="1">
    <source>
        <dbReference type="SAM" id="MobiDB-lite"/>
    </source>
</evidence>
<sequence>MAVHRAKKVFTVSRCFVLLLCVLHCYAQDEYSGYDSGEEHGYDESSLVDRYDGRSTYPRPDYHPEPTHSYEEENTASAYDPYAPGPTVVTMITEEYYPYGTTTESYDYAKEDKPDTTQVPYDSGDSSEEVVEEEGPTECDCQPGEPGFAGFAGPKVKHSVNVSKTLGRRAFKERQDSLALRAVRETLGLMERRGHLDFLEPWVTLAWRGHEEELVILEMLVQSVHLGPPEQEEEKVQRDPLANRASRAQMGDRDRRAKLERLGSQETMESKATLGILECQVTQDQLVARETGVSVVCQEATASLGKMVLLVCLVSVECLGLLDLRAHRAREEMLASQDSPAPRVYQANQEATVTAETKDSKERGVARGPLGRWAVWGLQASLEREEIPAPVETQGSKGVLDRRACQVNLCGPGLTDQQILQLCQGVVTAQISQYAASIRSKCAQGCPVNNRTLIGPPGPRGPPGSPGKTGKAGKTGAKGDRGIRGATGVEGAKGVDGDAGSKGRKGDRGDGGKGLRGHDGPQGLRGLPGHPAIPKDGAEGPQGPRGFPGPVGQPGMGGQAGVPGVCEARDCSIHAPVMRKEQGLVKGPVSTKM</sequence>